<evidence type="ECO:0000313" key="4">
    <source>
        <dbReference type="EMBL" id="GAN01034.1"/>
    </source>
</evidence>
<evidence type="ECO:0000313" key="5">
    <source>
        <dbReference type="Proteomes" id="UP000053815"/>
    </source>
</evidence>
<keyword evidence="5" id="KW-1185">Reference proteome</keyword>
<accession>A0A0C9M466</accession>
<evidence type="ECO:0000259" key="3">
    <source>
        <dbReference type="SMART" id="SM00737"/>
    </source>
</evidence>
<feature type="chain" id="PRO_5002199557" description="MD-2-related lipid-recognition domain-containing protein" evidence="2">
    <location>
        <begin position="25"/>
        <end position="193"/>
    </location>
</feature>
<evidence type="ECO:0000256" key="1">
    <source>
        <dbReference type="ARBA" id="ARBA00022729"/>
    </source>
</evidence>
<name>A0A0C9M466_9FUNG</name>
<dbReference type="SMART" id="SM00737">
    <property type="entry name" value="ML"/>
    <property type="match status" value="1"/>
</dbReference>
<dbReference type="Pfam" id="PF02221">
    <property type="entry name" value="E1_DerP2_DerF2"/>
    <property type="match status" value="1"/>
</dbReference>
<dbReference type="AlphaFoldDB" id="A0A0C9M466"/>
<keyword evidence="1 2" id="KW-0732">Signal</keyword>
<proteinExistence type="predicted"/>
<reference evidence="4" key="1">
    <citation type="submission" date="2014-09" db="EMBL/GenBank/DDBJ databases">
        <title>Draft genome sequence of an oleaginous Mucoromycotina fungus Mucor ambiguus NBRC6742.</title>
        <authorList>
            <person name="Takeda I."/>
            <person name="Yamane N."/>
            <person name="Morita T."/>
            <person name="Tamano K."/>
            <person name="Machida M."/>
            <person name="Baker S."/>
            <person name="Koike H."/>
        </authorList>
    </citation>
    <scope>NUCLEOTIDE SEQUENCE</scope>
    <source>
        <strain evidence="4">NBRC 6742</strain>
    </source>
</reference>
<feature type="signal peptide" evidence="2">
    <location>
        <begin position="1"/>
        <end position="24"/>
    </location>
</feature>
<dbReference type="Proteomes" id="UP000053815">
    <property type="component" value="Unassembled WGS sequence"/>
</dbReference>
<dbReference type="InterPro" id="IPR036846">
    <property type="entry name" value="GM2-AP_sf"/>
</dbReference>
<evidence type="ECO:0000256" key="2">
    <source>
        <dbReference type="SAM" id="SignalP"/>
    </source>
</evidence>
<sequence>MIFNIQLVAWASIIALAVVNTAVAKESNIQVSYCGTDSDILSIRDLSFEPENVQPGDDVMIYGLGSLSDDISPGTKVQVVLKYSGVDYYSTEVDYCSFVAKKEVDGDLRCPVSKGDLEVAQKISIPKNIAKHYHPQAITVNILEPTHQKLLQAPSTVLTVQDDIFSGSTAPIFTGYPAKTFSGFPQTFPRVTS</sequence>
<dbReference type="EMBL" id="DF836293">
    <property type="protein sequence ID" value="GAN01034.1"/>
    <property type="molecule type" value="Genomic_DNA"/>
</dbReference>
<feature type="domain" description="MD-2-related lipid-recognition" evidence="3">
    <location>
        <begin position="31"/>
        <end position="155"/>
    </location>
</feature>
<dbReference type="OrthoDB" id="6409159at2759"/>
<dbReference type="InterPro" id="IPR003172">
    <property type="entry name" value="ML_dom"/>
</dbReference>
<protein>
    <recommendedName>
        <fullName evidence="3">MD-2-related lipid-recognition domain-containing protein</fullName>
    </recommendedName>
</protein>
<organism evidence="4">
    <name type="scientific">Mucor ambiguus</name>
    <dbReference type="NCBI Taxonomy" id="91626"/>
    <lineage>
        <taxon>Eukaryota</taxon>
        <taxon>Fungi</taxon>
        <taxon>Fungi incertae sedis</taxon>
        <taxon>Mucoromycota</taxon>
        <taxon>Mucoromycotina</taxon>
        <taxon>Mucoromycetes</taxon>
        <taxon>Mucorales</taxon>
        <taxon>Mucorineae</taxon>
        <taxon>Mucoraceae</taxon>
        <taxon>Mucor</taxon>
    </lineage>
</organism>
<gene>
    <name evidence="4" type="ORF">MAM1_0004c00465</name>
</gene>
<dbReference type="Gene3D" id="2.70.220.10">
    <property type="entry name" value="Ganglioside GM2 activator"/>
    <property type="match status" value="1"/>
</dbReference>